<reference evidence="1" key="1">
    <citation type="submission" date="2020-09" db="EMBL/GenBank/DDBJ databases">
        <title>Draft Genome Sequence of Paenibacillus sp. WST5.</title>
        <authorList>
            <person name="Bao Z."/>
        </authorList>
    </citation>
    <scope>NUCLEOTIDE SEQUENCE</scope>
    <source>
        <strain evidence="1">WST5</strain>
    </source>
</reference>
<dbReference type="EMBL" id="JACVVD010000006">
    <property type="protein sequence ID" value="MBD0382107.1"/>
    <property type="molecule type" value="Genomic_DNA"/>
</dbReference>
<evidence type="ECO:0000313" key="1">
    <source>
        <dbReference type="EMBL" id="MBD0382107.1"/>
    </source>
</evidence>
<accession>A0A926QL18</accession>
<dbReference type="AlphaFoldDB" id="A0A926QL18"/>
<gene>
    <name evidence="1" type="ORF">ICC18_18475</name>
</gene>
<comment type="caution">
    <text evidence="1">The sequence shown here is derived from an EMBL/GenBank/DDBJ whole genome shotgun (WGS) entry which is preliminary data.</text>
</comment>
<evidence type="ECO:0000313" key="2">
    <source>
        <dbReference type="Proteomes" id="UP000650466"/>
    </source>
</evidence>
<proteinExistence type="predicted"/>
<organism evidence="1 2">
    <name type="scientific">Paenibacillus sedimenti</name>
    <dbReference type="NCBI Taxonomy" id="2770274"/>
    <lineage>
        <taxon>Bacteria</taxon>
        <taxon>Bacillati</taxon>
        <taxon>Bacillota</taxon>
        <taxon>Bacilli</taxon>
        <taxon>Bacillales</taxon>
        <taxon>Paenibacillaceae</taxon>
        <taxon>Paenibacillus</taxon>
    </lineage>
</organism>
<dbReference type="Proteomes" id="UP000650466">
    <property type="component" value="Unassembled WGS sequence"/>
</dbReference>
<protein>
    <submittedName>
        <fullName evidence="1">Uncharacterized protein</fullName>
    </submittedName>
</protein>
<sequence length="190" mass="21776">MAQSDYFSKVICVTFWEKKDIKIKVVNDAMLNNQFDAFDKIQTEAEAAEFQAMLLREGYSGFRSLLDGFTEAVKSAMDAEIEGIEQAIAKASRMFPEPVIFSPSWERIWHELGEMAAFKKSVLEQIPAHDRDGEWQVILDNPHAVQEVVCYPGLPFHEAAYLYAYFRPQLEKAEYIRLQKIQTLIQDTGG</sequence>
<keyword evidence="2" id="KW-1185">Reference proteome</keyword>
<name>A0A926QL18_9BACL</name>